<proteinExistence type="predicted"/>
<dbReference type="Proteomes" id="UP000536685">
    <property type="component" value="Unassembled WGS sequence"/>
</dbReference>
<reference evidence="2 3" key="1">
    <citation type="submission" date="2020-08" db="EMBL/GenBank/DDBJ databases">
        <title>Sequencing the genomes of 1000 actinobacteria strains.</title>
        <authorList>
            <person name="Klenk H.-P."/>
        </authorList>
    </citation>
    <scope>NUCLEOTIDE SEQUENCE [LARGE SCALE GENOMIC DNA]</scope>
    <source>
        <strain evidence="2 3">DSM 105784</strain>
    </source>
</reference>
<evidence type="ECO:0000313" key="2">
    <source>
        <dbReference type="EMBL" id="MBB5843853.1"/>
    </source>
</evidence>
<accession>A0A841AQI4</accession>
<dbReference type="RefSeq" id="WP_184237341.1">
    <property type="nucleotide sequence ID" value="NZ_JACHMJ010000001.1"/>
</dbReference>
<dbReference type="InterPro" id="IPR036597">
    <property type="entry name" value="Fido-like_dom_sf"/>
</dbReference>
<feature type="domain" description="Fido" evidence="1">
    <location>
        <begin position="55"/>
        <end position="197"/>
    </location>
</feature>
<gene>
    <name evidence="2" type="ORF">HD599_002176</name>
</gene>
<organism evidence="2 3">
    <name type="scientific">Conyzicola lurida</name>
    <dbReference type="NCBI Taxonomy" id="1172621"/>
    <lineage>
        <taxon>Bacteria</taxon>
        <taxon>Bacillati</taxon>
        <taxon>Actinomycetota</taxon>
        <taxon>Actinomycetes</taxon>
        <taxon>Micrococcales</taxon>
        <taxon>Microbacteriaceae</taxon>
        <taxon>Conyzicola</taxon>
    </lineage>
</organism>
<sequence>MLLTPADIAATLDPATLEASGRASVALEEFRAEFTDDDAVFAATFARAESAASAALAGLAADARETGLARLGLAASAGARDAASVLEATLTALDAPHDVAAVHEAIDPGGDVAAELSLDGRTLLVPAALDHAWLVARRPFFLGNARTARAVLAARLSTPVVPLPISGGLLADEEAYRAAIAAYAAGDANPIVLVLARAVEATVENARALASALAITRDDWDHRMVGVRSHASSRDLVAVVLDNPVIDAKLTVPALGVTLAAAYTAIETLVERGILEPRGPERRNRAWFAPAILDAVDAFVERAGSVLPGHEDVADLASLDLADE</sequence>
<name>A0A841AQI4_9MICO</name>
<dbReference type="AlphaFoldDB" id="A0A841AQI4"/>
<keyword evidence="3" id="KW-1185">Reference proteome</keyword>
<evidence type="ECO:0000259" key="1">
    <source>
        <dbReference type="PROSITE" id="PS51459"/>
    </source>
</evidence>
<comment type="caution">
    <text evidence="2">The sequence shown here is derived from an EMBL/GenBank/DDBJ whole genome shotgun (WGS) entry which is preliminary data.</text>
</comment>
<dbReference type="PROSITE" id="PS51459">
    <property type="entry name" value="FIDO"/>
    <property type="match status" value="1"/>
</dbReference>
<dbReference type="SUPFAM" id="SSF140931">
    <property type="entry name" value="Fic-like"/>
    <property type="match status" value="1"/>
</dbReference>
<dbReference type="EMBL" id="JACHMJ010000001">
    <property type="protein sequence ID" value="MBB5843853.1"/>
    <property type="molecule type" value="Genomic_DNA"/>
</dbReference>
<dbReference type="InterPro" id="IPR003812">
    <property type="entry name" value="Fido"/>
</dbReference>
<protein>
    <recommendedName>
        <fullName evidence="1">Fido domain-containing protein</fullName>
    </recommendedName>
</protein>
<evidence type="ECO:0000313" key="3">
    <source>
        <dbReference type="Proteomes" id="UP000536685"/>
    </source>
</evidence>
<dbReference type="Gene3D" id="1.10.3290.10">
    <property type="entry name" value="Fido-like domain"/>
    <property type="match status" value="1"/>
</dbReference>